<evidence type="ECO:0000256" key="1">
    <source>
        <dbReference type="ARBA" id="ARBA00006955"/>
    </source>
</evidence>
<evidence type="ECO:0000256" key="3">
    <source>
        <dbReference type="ARBA" id="ARBA00022618"/>
    </source>
</evidence>
<keyword evidence="3" id="KW-0132">Cell division</keyword>
<dbReference type="SMART" id="SM00385">
    <property type="entry name" value="CYCLIN"/>
    <property type="match status" value="2"/>
</dbReference>
<dbReference type="InterPro" id="IPR046965">
    <property type="entry name" value="Cyclin_A/B-like"/>
</dbReference>
<gene>
    <name evidence="11" type="ORF">PIB30_037732</name>
</gene>
<evidence type="ECO:0000256" key="8">
    <source>
        <dbReference type="SAM" id="MobiDB-lite"/>
    </source>
</evidence>
<accession>A0ABU6SEA5</accession>
<dbReference type="CDD" id="cd20511">
    <property type="entry name" value="CYCLIN_AtCycB-like_rpt2"/>
    <property type="match status" value="1"/>
</dbReference>
<evidence type="ECO:0000313" key="12">
    <source>
        <dbReference type="Proteomes" id="UP001341840"/>
    </source>
</evidence>
<dbReference type="PANTHER" id="PTHR10177">
    <property type="entry name" value="CYCLINS"/>
    <property type="match status" value="1"/>
</dbReference>
<dbReference type="EMBL" id="JASCZI010060606">
    <property type="protein sequence ID" value="MED6134519.1"/>
    <property type="molecule type" value="Genomic_DNA"/>
</dbReference>
<name>A0ABU6SEA5_9FABA</name>
<evidence type="ECO:0000256" key="4">
    <source>
        <dbReference type="ARBA" id="ARBA00023127"/>
    </source>
</evidence>
<keyword evidence="12" id="KW-1185">Reference proteome</keyword>
<reference evidence="11 12" key="1">
    <citation type="journal article" date="2023" name="Plants (Basel)">
        <title>Bridging the Gap: Combining Genomics and Transcriptomics Approaches to Understand Stylosanthes scabra, an Orphan Legume from the Brazilian Caatinga.</title>
        <authorList>
            <person name="Ferreira-Neto J.R.C."/>
            <person name="da Silva M.D."/>
            <person name="Binneck E."/>
            <person name="de Melo N.F."/>
            <person name="da Silva R.H."/>
            <person name="de Melo A.L.T.M."/>
            <person name="Pandolfi V."/>
            <person name="Bustamante F.O."/>
            <person name="Brasileiro-Vidal A.C."/>
            <person name="Benko-Iseppon A.M."/>
        </authorList>
    </citation>
    <scope>NUCLEOTIDE SEQUENCE [LARGE SCALE GENOMIC DNA]</scope>
    <source>
        <tissue evidence="11">Leaves</tissue>
    </source>
</reference>
<evidence type="ECO:0000256" key="6">
    <source>
        <dbReference type="ARBA" id="ARBA00032263"/>
    </source>
</evidence>
<dbReference type="InterPro" id="IPR039361">
    <property type="entry name" value="Cyclin"/>
</dbReference>
<dbReference type="PIRSF" id="PIRSF001771">
    <property type="entry name" value="Cyclin_A_B_D_E"/>
    <property type="match status" value="1"/>
</dbReference>
<dbReference type="CDD" id="cd20567">
    <property type="entry name" value="CYCLIN_AtCycB-like_rpt1"/>
    <property type="match status" value="1"/>
</dbReference>
<feature type="compositionally biased region" description="Basic and acidic residues" evidence="8">
    <location>
        <begin position="126"/>
        <end position="149"/>
    </location>
</feature>
<evidence type="ECO:0000256" key="5">
    <source>
        <dbReference type="ARBA" id="ARBA00023306"/>
    </source>
</evidence>
<dbReference type="InterPro" id="IPR006671">
    <property type="entry name" value="Cyclin_N"/>
</dbReference>
<feature type="domain" description="Cyclin-like" evidence="9">
    <location>
        <begin position="232"/>
        <end position="316"/>
    </location>
</feature>
<dbReference type="SMART" id="SM01332">
    <property type="entry name" value="Cyclin_C"/>
    <property type="match status" value="1"/>
</dbReference>
<feature type="domain" description="Cyclin C-terminal" evidence="10">
    <location>
        <begin position="325"/>
        <end position="442"/>
    </location>
</feature>
<evidence type="ECO:0000256" key="7">
    <source>
        <dbReference type="RuleBase" id="RU000383"/>
    </source>
</evidence>
<organism evidence="11 12">
    <name type="scientific">Stylosanthes scabra</name>
    <dbReference type="NCBI Taxonomy" id="79078"/>
    <lineage>
        <taxon>Eukaryota</taxon>
        <taxon>Viridiplantae</taxon>
        <taxon>Streptophyta</taxon>
        <taxon>Embryophyta</taxon>
        <taxon>Tracheophyta</taxon>
        <taxon>Spermatophyta</taxon>
        <taxon>Magnoliopsida</taxon>
        <taxon>eudicotyledons</taxon>
        <taxon>Gunneridae</taxon>
        <taxon>Pentapetalae</taxon>
        <taxon>rosids</taxon>
        <taxon>fabids</taxon>
        <taxon>Fabales</taxon>
        <taxon>Fabaceae</taxon>
        <taxon>Papilionoideae</taxon>
        <taxon>50 kb inversion clade</taxon>
        <taxon>dalbergioids sensu lato</taxon>
        <taxon>Dalbergieae</taxon>
        <taxon>Pterocarpus clade</taxon>
        <taxon>Stylosanthes</taxon>
    </lineage>
</organism>
<proteinExistence type="inferred from homology"/>
<comment type="similarity">
    <text evidence="1">Belongs to the cyclin family. Cyclin AB subfamily.</text>
</comment>
<dbReference type="InterPro" id="IPR013763">
    <property type="entry name" value="Cyclin-like_dom"/>
</dbReference>
<comment type="subunit">
    <text evidence="2">Interacts with the CDC2 protein kinase to form a serine/threonine kinase holoenzyme complex also known as maturation promoting factor (MPF). The cyclin subunit imparts substrate specificity to the complex.</text>
</comment>
<evidence type="ECO:0000313" key="11">
    <source>
        <dbReference type="EMBL" id="MED6134519.1"/>
    </source>
</evidence>
<evidence type="ECO:0000259" key="9">
    <source>
        <dbReference type="SMART" id="SM00385"/>
    </source>
</evidence>
<dbReference type="Pfam" id="PF00134">
    <property type="entry name" value="Cyclin_N"/>
    <property type="match status" value="1"/>
</dbReference>
<dbReference type="InterPro" id="IPR004367">
    <property type="entry name" value="Cyclin_C-dom"/>
</dbReference>
<dbReference type="Proteomes" id="UP001341840">
    <property type="component" value="Unassembled WGS sequence"/>
</dbReference>
<dbReference type="Pfam" id="PF02984">
    <property type="entry name" value="Cyclin_C"/>
    <property type="match status" value="1"/>
</dbReference>
<dbReference type="InterPro" id="IPR036915">
    <property type="entry name" value="Cyclin-like_sf"/>
</dbReference>
<evidence type="ECO:0000259" key="10">
    <source>
        <dbReference type="SMART" id="SM01332"/>
    </source>
</evidence>
<dbReference type="PROSITE" id="PS00292">
    <property type="entry name" value="CYCLINS"/>
    <property type="match status" value="1"/>
</dbReference>
<sequence>MASRPIVPQQARGDAVVGGGKQQQQQKKIGAGNRKALGEIGNLVTVRGVEVKPNRPITRSFCAQLLANAQAAAAAENNKKQVCANVGGPAPEGVAVAAKRGAPKPAAHKNVTVKPKPAVVEVIDISPDKEVPKDKPVNKNKKEAADANSKKKSHTLTSVLTARSKAACGITKKPKEQIIDIDAADIENHLAAVEYIEDIYKFYKEVENESRPHDYIDSQPEINEKMRAILVDWLTDVHTKFELSTETLYLTINIIDRFLAVKTVPRRELQLVGISAMLMASKYEEIWPPEVNDFVCLSDRAYTHEQILVMEKLILGKLEWTLTVPTPFVFLVRFIKASVPDQELENMAHFLSELGMMHYATLMYCPSIFAASAVFAARCTLNKTPLWSDTLKLHTGYTQEQLMDCARLLVSFHSNAGNGKLKVVYRKYSDPQKGAVAVHPPAKYLLPEASSASSGSTY</sequence>
<dbReference type="SUPFAM" id="SSF47954">
    <property type="entry name" value="Cyclin-like"/>
    <property type="match status" value="2"/>
</dbReference>
<dbReference type="InterPro" id="IPR048258">
    <property type="entry name" value="Cyclins_cyclin-box"/>
</dbReference>
<evidence type="ECO:0000256" key="2">
    <source>
        <dbReference type="ARBA" id="ARBA00011177"/>
    </source>
</evidence>
<keyword evidence="4 7" id="KW-0195">Cyclin</keyword>
<protein>
    <recommendedName>
        <fullName evidence="6">B-like cyclin</fullName>
    </recommendedName>
</protein>
<comment type="caution">
    <text evidence="11">The sequence shown here is derived from an EMBL/GenBank/DDBJ whole genome shotgun (WGS) entry which is preliminary data.</text>
</comment>
<keyword evidence="5" id="KW-0131">Cell cycle</keyword>
<dbReference type="Gene3D" id="1.10.472.10">
    <property type="entry name" value="Cyclin-like"/>
    <property type="match status" value="2"/>
</dbReference>
<feature type="region of interest" description="Disordered" evidence="8">
    <location>
        <begin position="126"/>
        <end position="153"/>
    </location>
</feature>
<feature type="domain" description="Cyclin-like" evidence="9">
    <location>
        <begin position="329"/>
        <end position="411"/>
    </location>
</feature>
<feature type="region of interest" description="Disordered" evidence="8">
    <location>
        <begin position="1"/>
        <end position="31"/>
    </location>
</feature>